<reference evidence="1 2" key="1">
    <citation type="submission" date="2017-01" db="EMBL/GenBank/DDBJ databases">
        <title>Bacillus cereus isolates.</title>
        <authorList>
            <person name="Beno S.M."/>
        </authorList>
    </citation>
    <scope>NUCLEOTIDE SEQUENCE [LARGE SCALE GENOMIC DNA]</scope>
    <source>
        <strain evidence="1 2">FSL M7-1219</strain>
    </source>
</reference>
<dbReference type="Proteomes" id="UP000191124">
    <property type="component" value="Unassembled WGS sequence"/>
</dbReference>
<sequence length="184" mass="22267">MDLLNESERACYVFPEYINIFWGFDSEKYFSFTSDREKKELALNLIHGEMKTLAEQYNWDLEALEGVYNKIVDLNYTNHFIYKKKSSTNKKYMCSIICEHEVSYADIYLEIRTYRSKKLIKKELLVREKETYETEIFSHVGNIKWTLDHKVTIMDERNQTGWMLTFLEKEHISDLIWKLERIKN</sequence>
<comment type="caution">
    <text evidence="1">The sequence shown here is derived from an EMBL/GenBank/DDBJ whole genome shotgun (WGS) entry which is preliminary data.</text>
</comment>
<proteinExistence type="predicted"/>
<dbReference type="AlphaFoldDB" id="A0A1S9V855"/>
<evidence type="ECO:0000313" key="1">
    <source>
        <dbReference type="EMBL" id="OOR30672.1"/>
    </source>
</evidence>
<gene>
    <name evidence="1" type="ORF">BW892_04145</name>
</gene>
<dbReference type="EMBL" id="MUAL01000004">
    <property type="protein sequence ID" value="OOR30672.1"/>
    <property type="molecule type" value="Genomic_DNA"/>
</dbReference>
<dbReference type="RefSeq" id="WP_002158945.1">
    <property type="nucleotide sequence ID" value="NZ_MUAL01000004.1"/>
</dbReference>
<protein>
    <submittedName>
        <fullName evidence="1">Uncharacterized protein</fullName>
    </submittedName>
</protein>
<name>A0A1S9V855_BACCE</name>
<organism evidence="1 2">
    <name type="scientific">Bacillus cereus</name>
    <dbReference type="NCBI Taxonomy" id="1396"/>
    <lineage>
        <taxon>Bacteria</taxon>
        <taxon>Bacillati</taxon>
        <taxon>Bacillota</taxon>
        <taxon>Bacilli</taxon>
        <taxon>Bacillales</taxon>
        <taxon>Bacillaceae</taxon>
        <taxon>Bacillus</taxon>
        <taxon>Bacillus cereus group</taxon>
    </lineage>
</organism>
<evidence type="ECO:0000313" key="2">
    <source>
        <dbReference type="Proteomes" id="UP000191124"/>
    </source>
</evidence>
<accession>A0A1S9V855</accession>